<sequence length="212" mass="24333">MKINHLNFSYVKTVAPIFKDLSLKFKTNQLNVILGPNGTGKSTLLDLIANVDNQRNSCFQQFPEISQIAYLTQHMSFPEEATGQEIIDLICSLDQVQINFQNEETKSYLQKITPLRLGNMSGGERRFIMDFCVSCLNRNLFLFDEPDNALDPYATKLIMFIFEHLIQQGKQVILTTHHIENVPNYNAWIVQINHGTCKFQGDLKTFKLKINS</sequence>
<dbReference type="Pfam" id="PF00005">
    <property type="entry name" value="ABC_tran"/>
    <property type="match status" value="1"/>
</dbReference>
<evidence type="ECO:0000313" key="6">
    <source>
        <dbReference type="EMBL" id="AMV67279.1"/>
    </source>
</evidence>
<protein>
    <submittedName>
        <fullName evidence="5">ATP-binding protein</fullName>
    </submittedName>
</protein>
<dbReference type="Proteomes" id="UP000076244">
    <property type="component" value="Chromosome"/>
</dbReference>
<dbReference type="SUPFAM" id="SSF52540">
    <property type="entry name" value="P-loop containing nucleoside triphosphate hydrolases"/>
    <property type="match status" value="1"/>
</dbReference>
<dbReference type="EMBL" id="CP012288">
    <property type="protein sequence ID" value="AMV67279.1"/>
    <property type="molecule type" value="Genomic_DNA"/>
</dbReference>
<dbReference type="InterPro" id="IPR003439">
    <property type="entry name" value="ABC_transporter-like_ATP-bd"/>
</dbReference>
<keyword evidence="1" id="KW-0813">Transport</keyword>
<accession>A0A0R2HM68</accession>
<dbReference type="EMBL" id="CP012275">
    <property type="protein sequence ID" value="AMV62836.1"/>
    <property type="molecule type" value="Genomic_DNA"/>
</dbReference>
<dbReference type="KEGG" id="pdm:ADU72_1350"/>
<evidence type="ECO:0000259" key="4">
    <source>
        <dbReference type="PROSITE" id="PS50893"/>
    </source>
</evidence>
<dbReference type="Proteomes" id="UP000076405">
    <property type="component" value="Chromosome"/>
</dbReference>
<dbReference type="Gene3D" id="3.40.50.300">
    <property type="entry name" value="P-loop containing nucleotide triphosphate hydrolases"/>
    <property type="match status" value="1"/>
</dbReference>
<feature type="domain" description="ABC transporter" evidence="4">
    <location>
        <begin position="1"/>
        <end position="212"/>
    </location>
</feature>
<evidence type="ECO:0000256" key="1">
    <source>
        <dbReference type="ARBA" id="ARBA00022448"/>
    </source>
</evidence>
<evidence type="ECO:0000256" key="3">
    <source>
        <dbReference type="ARBA" id="ARBA00022840"/>
    </source>
</evidence>
<dbReference type="CDD" id="cd00267">
    <property type="entry name" value="ABC_ATPase"/>
    <property type="match status" value="1"/>
</dbReference>
<dbReference type="GO" id="GO:0005524">
    <property type="term" value="F:ATP binding"/>
    <property type="evidence" value="ECO:0007669"/>
    <property type="project" value="UniProtKB-KW"/>
</dbReference>
<dbReference type="GO" id="GO:0016887">
    <property type="term" value="F:ATP hydrolysis activity"/>
    <property type="evidence" value="ECO:0007669"/>
    <property type="project" value="InterPro"/>
</dbReference>
<keyword evidence="2" id="KW-0547">Nucleotide-binding</keyword>
<dbReference type="RefSeq" id="WP_046871167.1">
    <property type="nucleotide sequence ID" value="NZ_BAAAXI010000190.1"/>
</dbReference>
<proteinExistence type="predicted"/>
<dbReference type="InterPro" id="IPR027417">
    <property type="entry name" value="P-loop_NTPase"/>
</dbReference>
<evidence type="ECO:0000313" key="5">
    <source>
        <dbReference type="EMBL" id="AMV62836.1"/>
    </source>
</evidence>
<dbReference type="GeneID" id="57276617"/>
<name>A0A0R2HM68_9LACO</name>
<dbReference type="PANTHER" id="PTHR42939">
    <property type="entry name" value="ABC TRANSPORTER ATP-BINDING PROTEIN ALBC-RELATED"/>
    <property type="match status" value="1"/>
</dbReference>
<keyword evidence="7" id="KW-1185">Reference proteome</keyword>
<evidence type="ECO:0000313" key="7">
    <source>
        <dbReference type="Proteomes" id="UP000076244"/>
    </source>
</evidence>
<keyword evidence="3 5" id="KW-0067">ATP-binding</keyword>
<evidence type="ECO:0000256" key="2">
    <source>
        <dbReference type="ARBA" id="ARBA00022741"/>
    </source>
</evidence>
<dbReference type="InterPro" id="IPR051782">
    <property type="entry name" value="ABC_Transporter_VariousFunc"/>
</dbReference>
<dbReference type="AlphaFoldDB" id="A0A0R2HM68"/>
<dbReference type="OrthoDB" id="2968466at2"/>
<dbReference type="PANTHER" id="PTHR42939:SF1">
    <property type="entry name" value="ABC TRANSPORTER ATP-BINDING PROTEIN ALBC-RELATED"/>
    <property type="match status" value="1"/>
</dbReference>
<dbReference type="PROSITE" id="PS50893">
    <property type="entry name" value="ABC_TRANSPORTER_2"/>
    <property type="match status" value="1"/>
</dbReference>
<organism evidence="5 8">
    <name type="scientific">Pediococcus damnosus</name>
    <dbReference type="NCBI Taxonomy" id="51663"/>
    <lineage>
        <taxon>Bacteria</taxon>
        <taxon>Bacillati</taxon>
        <taxon>Bacillota</taxon>
        <taxon>Bacilli</taxon>
        <taxon>Lactobacillales</taxon>
        <taxon>Lactobacillaceae</taxon>
        <taxon>Pediococcus</taxon>
    </lineage>
</organism>
<evidence type="ECO:0000313" key="8">
    <source>
        <dbReference type="Proteomes" id="UP000076405"/>
    </source>
</evidence>
<reference evidence="7 8" key="1">
    <citation type="journal article" date="2016" name="PLoS ONE">
        <title>The Identification of Novel Diagnostic Marker Genes for the Detection of Beer Spoiling Pediococcus damnosus Strains Using the BlAst Diagnostic Gene findEr.</title>
        <authorList>
            <person name="Behr J."/>
            <person name="Geissler A.J."/>
            <person name="Schmid J."/>
            <person name="Zehe A."/>
            <person name="Vogel R.F."/>
        </authorList>
    </citation>
    <scope>NUCLEOTIDE SEQUENCE [LARGE SCALE GENOMIC DNA]</scope>
    <source>
        <strain evidence="5 8">TMW 2.1533</strain>
        <strain evidence="6 7">TMW 2.1535</strain>
    </source>
</reference>
<gene>
    <name evidence="5" type="ORF">ADU70_1348</name>
    <name evidence="6" type="ORF">ADU72_1350</name>
</gene>